<dbReference type="AlphaFoldDB" id="A0A2V1DZG9"/>
<proteinExistence type="predicted"/>
<name>A0A2V1DZG9_9PLEO</name>
<evidence type="ECO:0000313" key="2">
    <source>
        <dbReference type="Proteomes" id="UP000244855"/>
    </source>
</evidence>
<keyword evidence="2" id="KW-1185">Reference proteome</keyword>
<dbReference type="InterPro" id="IPR016084">
    <property type="entry name" value="Haem_Oase-like_multi-hlx"/>
</dbReference>
<organism evidence="1 2">
    <name type="scientific">Periconia macrospinosa</name>
    <dbReference type="NCBI Taxonomy" id="97972"/>
    <lineage>
        <taxon>Eukaryota</taxon>
        <taxon>Fungi</taxon>
        <taxon>Dikarya</taxon>
        <taxon>Ascomycota</taxon>
        <taxon>Pezizomycotina</taxon>
        <taxon>Dothideomycetes</taxon>
        <taxon>Pleosporomycetidae</taxon>
        <taxon>Pleosporales</taxon>
        <taxon>Massarineae</taxon>
        <taxon>Periconiaceae</taxon>
        <taxon>Periconia</taxon>
    </lineage>
</organism>
<gene>
    <name evidence="1" type="ORF">DM02DRAFT_523287</name>
</gene>
<dbReference type="Gene3D" id="1.20.910.10">
    <property type="entry name" value="Heme oxygenase-like"/>
    <property type="match status" value="1"/>
</dbReference>
<dbReference type="EMBL" id="KZ805345">
    <property type="protein sequence ID" value="PVI02290.1"/>
    <property type="molecule type" value="Genomic_DNA"/>
</dbReference>
<dbReference type="Pfam" id="PF14518">
    <property type="entry name" value="Haem_oxygenas_2"/>
    <property type="match status" value="1"/>
</dbReference>
<accession>A0A2V1DZG9</accession>
<dbReference type="OrthoDB" id="10057598at2759"/>
<reference evidence="1 2" key="1">
    <citation type="journal article" date="2018" name="Sci. Rep.">
        <title>Comparative genomics provides insights into the lifestyle and reveals functional heterogeneity of dark septate endophytic fungi.</title>
        <authorList>
            <person name="Knapp D.G."/>
            <person name="Nemeth J.B."/>
            <person name="Barry K."/>
            <person name="Hainaut M."/>
            <person name="Henrissat B."/>
            <person name="Johnson J."/>
            <person name="Kuo A."/>
            <person name="Lim J.H.P."/>
            <person name="Lipzen A."/>
            <person name="Nolan M."/>
            <person name="Ohm R.A."/>
            <person name="Tamas L."/>
            <person name="Grigoriev I.V."/>
            <person name="Spatafora J.W."/>
            <person name="Nagy L.G."/>
            <person name="Kovacs G.M."/>
        </authorList>
    </citation>
    <scope>NUCLEOTIDE SEQUENCE [LARGE SCALE GENOMIC DNA]</scope>
    <source>
        <strain evidence="1 2">DSE2036</strain>
    </source>
</reference>
<evidence type="ECO:0000313" key="1">
    <source>
        <dbReference type="EMBL" id="PVI02290.1"/>
    </source>
</evidence>
<evidence type="ECO:0008006" key="3">
    <source>
        <dbReference type="Google" id="ProtNLM"/>
    </source>
</evidence>
<dbReference type="Proteomes" id="UP000244855">
    <property type="component" value="Unassembled WGS sequence"/>
</dbReference>
<dbReference type="SMART" id="SM01236">
    <property type="entry name" value="Haem_oxygenase_2"/>
    <property type="match status" value="1"/>
</dbReference>
<sequence length="681" mass="77775">MKRQSAVLDEKPISQRLETKIEERLNSYKDMYYKVQNLEYFPEVLPAAKQMLQSLLEQGLLMARYKPRARSILGMKEFDPVELRKFLEAEQADVGHEFESYIRRREAGGGPELFKTFEEACKFLRNSAPWNYTDGAWLSRTHQITTPFALRGVTKNAWQIFSEELGDGDLEKNHVVLYRDLLRSVGVDLPDGDTVDFIHPRHGMKEESVWRYAIGQLLVSVFPNDFLPEILGFNLHYEAPALSGYKANKELPEFGISPYYYALHISIDNADSGHCAMALGNIVHFMHVVRETGLMDYQNAWKRVQAGYLLGQSLDDKETVDHYEDKLVEFLHRKANLARKIHCTSRARIGGRSLSSWFSAPQPNDNSWKDDFLAVLADSKPWVYRGDSSKSLLMRELSWKGRMFGAFTHDEAELMRTWIDSLKKKDADPTEAYWELVGGYENVEKTFSPPRRDVAVTHPVFPPMREWSPSKVHAFIPRAQIQIPRDRLRLDALLPLWFVHPCLLENTISSPHQTITPLVSKCLQLLRAEKGYKPEGTGIACMDEQLRPNYSPDLVALGLDIVRRHKLPEPTCLGDVLGAPDGDLGDATKFAFTLLSWAQRPMKNGVFLLGLSRAFLDLEVWVAGSDTLLGGKEREVLRQMIERKAAGFEKCLDELKEDELKCREFVGGYECGRTEIEKLLG</sequence>
<protein>
    <recommendedName>
        <fullName evidence="3">Heme oxygenase-like protein</fullName>
    </recommendedName>
</protein>
<dbReference type="STRING" id="97972.A0A2V1DZG9"/>